<proteinExistence type="predicted"/>
<feature type="transmembrane region" description="Helical" evidence="5">
    <location>
        <begin position="41"/>
        <end position="61"/>
    </location>
</feature>
<evidence type="ECO:0008006" key="8">
    <source>
        <dbReference type="Google" id="ProtNLM"/>
    </source>
</evidence>
<feature type="transmembrane region" description="Helical" evidence="5">
    <location>
        <begin position="12"/>
        <end position="29"/>
    </location>
</feature>
<evidence type="ECO:0000256" key="4">
    <source>
        <dbReference type="ARBA" id="ARBA00023136"/>
    </source>
</evidence>
<sequence>MVVVQYYKYDPSIPLAIIGGIAFALLFVAHTIRVWQFKTRYMFIMMVVCGMEVVGFAARVYSINNLTNRTAVIVSSIGLIIPPVLSCAALYMIFGRFIHYVGNQYSFLKGNLVAVVFVISDIVTFLVQVYGATALVGSDTGPKVDRGRNILFGGLIIQVASFSVFVVAVIAFHFRVSKSAAPHIPARREWTPLLWALHINSACILIRSIFRIIEFSKAIPALETTEAYFYVFDTLLIVIATAVMAWWHPGNRIYPEKPLADENLIDGEHHRGAHGLDSIRAVNK</sequence>
<comment type="subcellular location">
    <subcellularLocation>
        <location evidence="1">Membrane</location>
        <topology evidence="1">Multi-pass membrane protein</topology>
    </subcellularLocation>
</comment>
<feature type="transmembrane region" description="Helical" evidence="5">
    <location>
        <begin position="106"/>
        <end position="130"/>
    </location>
</feature>
<dbReference type="Pfam" id="PF04479">
    <property type="entry name" value="RTA1"/>
    <property type="match status" value="1"/>
</dbReference>
<dbReference type="GO" id="GO:0016020">
    <property type="term" value="C:membrane"/>
    <property type="evidence" value="ECO:0007669"/>
    <property type="project" value="UniProtKB-SubCell"/>
</dbReference>
<feature type="transmembrane region" description="Helical" evidence="5">
    <location>
        <begin position="193"/>
        <end position="213"/>
    </location>
</feature>
<dbReference type="InterPro" id="IPR007568">
    <property type="entry name" value="RTA1"/>
</dbReference>
<keyword evidence="7" id="KW-1185">Reference proteome</keyword>
<keyword evidence="2 5" id="KW-0812">Transmembrane</keyword>
<dbReference type="EMBL" id="JADGJQ010000001">
    <property type="protein sequence ID" value="KAJ3185510.1"/>
    <property type="molecule type" value="Genomic_DNA"/>
</dbReference>
<dbReference type="AlphaFoldDB" id="A0AAD5TWP1"/>
<keyword evidence="4 5" id="KW-0472">Membrane</keyword>
<comment type="caution">
    <text evidence="6">The sequence shown here is derived from an EMBL/GenBank/DDBJ whole genome shotgun (WGS) entry which is preliminary data.</text>
</comment>
<protein>
    <recommendedName>
        <fullName evidence="8">RTA1-like protein</fullName>
    </recommendedName>
</protein>
<gene>
    <name evidence="6" type="ORF">HDU87_000133</name>
</gene>
<evidence type="ECO:0000256" key="5">
    <source>
        <dbReference type="SAM" id="Phobius"/>
    </source>
</evidence>
<feature type="transmembrane region" description="Helical" evidence="5">
    <location>
        <begin position="73"/>
        <end position="94"/>
    </location>
</feature>
<dbReference type="Proteomes" id="UP001212152">
    <property type="component" value="Unassembled WGS sequence"/>
</dbReference>
<dbReference type="PANTHER" id="PTHR31465">
    <property type="entry name" value="PROTEIN RTA1-RELATED"/>
    <property type="match status" value="1"/>
</dbReference>
<feature type="transmembrane region" description="Helical" evidence="5">
    <location>
        <begin position="228"/>
        <end position="247"/>
    </location>
</feature>
<evidence type="ECO:0000313" key="7">
    <source>
        <dbReference type="Proteomes" id="UP001212152"/>
    </source>
</evidence>
<evidence type="ECO:0000256" key="2">
    <source>
        <dbReference type="ARBA" id="ARBA00022692"/>
    </source>
</evidence>
<keyword evidence="3 5" id="KW-1133">Transmembrane helix</keyword>
<evidence type="ECO:0000313" key="6">
    <source>
        <dbReference type="EMBL" id="KAJ3185510.1"/>
    </source>
</evidence>
<evidence type="ECO:0000256" key="3">
    <source>
        <dbReference type="ARBA" id="ARBA00022989"/>
    </source>
</evidence>
<dbReference type="PANTHER" id="PTHR31465:SF1">
    <property type="entry name" value="PROTEIN RTA1-RELATED"/>
    <property type="match status" value="1"/>
</dbReference>
<accession>A0AAD5TWP1</accession>
<reference evidence="6" key="1">
    <citation type="submission" date="2020-05" db="EMBL/GenBank/DDBJ databases">
        <title>Phylogenomic resolution of chytrid fungi.</title>
        <authorList>
            <person name="Stajich J.E."/>
            <person name="Amses K."/>
            <person name="Simmons R."/>
            <person name="Seto K."/>
            <person name="Myers J."/>
            <person name="Bonds A."/>
            <person name="Quandt C.A."/>
            <person name="Barry K."/>
            <person name="Liu P."/>
            <person name="Grigoriev I."/>
            <person name="Longcore J.E."/>
            <person name="James T.Y."/>
        </authorList>
    </citation>
    <scope>NUCLEOTIDE SEQUENCE</scope>
    <source>
        <strain evidence="6">JEL0379</strain>
    </source>
</reference>
<feature type="transmembrane region" description="Helical" evidence="5">
    <location>
        <begin position="150"/>
        <end position="172"/>
    </location>
</feature>
<organism evidence="6 7">
    <name type="scientific">Geranomyces variabilis</name>
    <dbReference type="NCBI Taxonomy" id="109894"/>
    <lineage>
        <taxon>Eukaryota</taxon>
        <taxon>Fungi</taxon>
        <taxon>Fungi incertae sedis</taxon>
        <taxon>Chytridiomycota</taxon>
        <taxon>Chytridiomycota incertae sedis</taxon>
        <taxon>Chytridiomycetes</taxon>
        <taxon>Spizellomycetales</taxon>
        <taxon>Powellomycetaceae</taxon>
        <taxon>Geranomyces</taxon>
    </lineage>
</organism>
<evidence type="ECO:0000256" key="1">
    <source>
        <dbReference type="ARBA" id="ARBA00004141"/>
    </source>
</evidence>
<name>A0AAD5TWP1_9FUNG</name>